<evidence type="ECO:0000259" key="1">
    <source>
        <dbReference type="Pfam" id="PF00155"/>
    </source>
</evidence>
<gene>
    <name evidence="2" type="ORF">N7530_000964</name>
</gene>
<dbReference type="Gene3D" id="3.40.640.10">
    <property type="entry name" value="Type I PLP-dependent aspartate aminotransferase-like (Major domain)"/>
    <property type="match status" value="1"/>
</dbReference>
<comment type="caution">
    <text evidence="2">The sequence shown here is derived from an EMBL/GenBank/DDBJ whole genome shotgun (WGS) entry which is preliminary data.</text>
</comment>
<dbReference type="CDD" id="cd00609">
    <property type="entry name" value="AAT_like"/>
    <property type="match status" value="1"/>
</dbReference>
<dbReference type="InterPro" id="IPR015421">
    <property type="entry name" value="PyrdxlP-dep_Trfase_major"/>
</dbReference>
<sequence>LLSPRSEMAPATQIDLFQGWPATAMLPVERLKQAANNALSDKAIFAEGFAYGPDEGYFPLRKNIADWLSRYYAPAQPISAERICITGGASQNLACVLQVFTDPAQTEIIWLVEPTYHLVFRVFEDAGFSGRMRGIPEDEEGMDVAALELALDAFEHSGDSACQRDRKTYKPHKPYRKIYKHVIYCVPSFSNPSGTTMSHSRRETLIRVARKYNALVVADDVYDFLSWGVTHPTNPISHPQLRLVDMDWMVGGGPKDRFGNVVSNGSFSKLIGPGCRVGWAEGTKDFIYGLSQAGSTRSGGAPSQLMSTFINELLEDNFLPEYITNTLVPEGRRRHCLLASAIKTHLGPLGVSFTPDPEISPVVGGYYIWVQLPAALTATQVCREALEMQNLVLGSGETFAVPGGNAPGRDLHRRLRLCFMCEDEGRLVEGVRRLGVVIQSTLTNNR</sequence>
<feature type="domain" description="Aminotransferase class I/classII large" evidence="1">
    <location>
        <begin position="16"/>
        <end position="421"/>
    </location>
</feature>
<dbReference type="PANTHER" id="PTHR42858">
    <property type="entry name" value="AMINOTRANSFERASE"/>
    <property type="match status" value="1"/>
</dbReference>
<feature type="non-terminal residue" evidence="2">
    <location>
        <position position="1"/>
    </location>
</feature>
<accession>A0A9W9X9J6</accession>
<organism evidence="2 3">
    <name type="scientific">Penicillium desertorum</name>
    <dbReference type="NCBI Taxonomy" id="1303715"/>
    <lineage>
        <taxon>Eukaryota</taxon>
        <taxon>Fungi</taxon>
        <taxon>Dikarya</taxon>
        <taxon>Ascomycota</taxon>
        <taxon>Pezizomycotina</taxon>
        <taxon>Eurotiomycetes</taxon>
        <taxon>Eurotiomycetidae</taxon>
        <taxon>Eurotiales</taxon>
        <taxon>Aspergillaceae</taxon>
        <taxon>Penicillium</taxon>
    </lineage>
</organism>
<keyword evidence="3" id="KW-1185">Reference proteome</keyword>
<dbReference type="InterPro" id="IPR015424">
    <property type="entry name" value="PyrdxlP-dep_Trfase"/>
</dbReference>
<dbReference type="AlphaFoldDB" id="A0A9W9X9J6"/>
<dbReference type="Gene3D" id="3.90.1150.10">
    <property type="entry name" value="Aspartate Aminotransferase, domain 1"/>
    <property type="match status" value="1"/>
</dbReference>
<dbReference type="InterPro" id="IPR004839">
    <property type="entry name" value="Aminotransferase_I/II_large"/>
</dbReference>
<dbReference type="OrthoDB" id="7042322at2759"/>
<dbReference type="PANTHER" id="PTHR42858:SF1">
    <property type="entry name" value="LD15494P"/>
    <property type="match status" value="1"/>
</dbReference>
<evidence type="ECO:0000313" key="2">
    <source>
        <dbReference type="EMBL" id="KAJ5486664.1"/>
    </source>
</evidence>
<dbReference type="Proteomes" id="UP001147760">
    <property type="component" value="Unassembled WGS sequence"/>
</dbReference>
<reference evidence="2" key="1">
    <citation type="submission" date="2022-12" db="EMBL/GenBank/DDBJ databases">
        <authorList>
            <person name="Petersen C."/>
        </authorList>
    </citation>
    <scope>NUCLEOTIDE SEQUENCE</scope>
    <source>
        <strain evidence="2">IBT 17660</strain>
    </source>
</reference>
<dbReference type="Pfam" id="PF00155">
    <property type="entry name" value="Aminotran_1_2"/>
    <property type="match status" value="1"/>
</dbReference>
<dbReference type="FunFam" id="3.40.640.10:FF:000080">
    <property type="entry name" value="Aminotransferase, putative"/>
    <property type="match status" value="1"/>
</dbReference>
<name>A0A9W9X9J6_9EURO</name>
<protein>
    <recommendedName>
        <fullName evidence="1">Aminotransferase class I/classII large domain-containing protein</fullName>
    </recommendedName>
</protein>
<dbReference type="EMBL" id="JAPWDO010000001">
    <property type="protein sequence ID" value="KAJ5486664.1"/>
    <property type="molecule type" value="Genomic_DNA"/>
</dbReference>
<proteinExistence type="predicted"/>
<dbReference type="SUPFAM" id="SSF53383">
    <property type="entry name" value="PLP-dependent transferases"/>
    <property type="match status" value="1"/>
</dbReference>
<reference evidence="2" key="2">
    <citation type="journal article" date="2023" name="IMA Fungus">
        <title>Comparative genomic study of the Penicillium genus elucidates a diverse pangenome and 15 lateral gene transfer events.</title>
        <authorList>
            <person name="Petersen C."/>
            <person name="Sorensen T."/>
            <person name="Nielsen M.R."/>
            <person name="Sondergaard T.E."/>
            <person name="Sorensen J.L."/>
            <person name="Fitzpatrick D.A."/>
            <person name="Frisvad J.C."/>
            <person name="Nielsen K.L."/>
        </authorList>
    </citation>
    <scope>NUCLEOTIDE SEQUENCE</scope>
    <source>
        <strain evidence="2">IBT 17660</strain>
    </source>
</reference>
<dbReference type="GO" id="GO:0030170">
    <property type="term" value="F:pyridoxal phosphate binding"/>
    <property type="evidence" value="ECO:0007669"/>
    <property type="project" value="InterPro"/>
</dbReference>
<dbReference type="InterPro" id="IPR015422">
    <property type="entry name" value="PyrdxlP-dep_Trfase_small"/>
</dbReference>
<dbReference type="GO" id="GO:0047536">
    <property type="term" value="F:2-aminoadipate transaminase activity"/>
    <property type="evidence" value="ECO:0007669"/>
    <property type="project" value="TreeGrafter"/>
</dbReference>
<evidence type="ECO:0000313" key="3">
    <source>
        <dbReference type="Proteomes" id="UP001147760"/>
    </source>
</evidence>